<proteinExistence type="predicted"/>
<keyword evidence="2" id="KW-0732">Signal</keyword>
<keyword evidence="1" id="KW-1133">Transmembrane helix</keyword>
<keyword evidence="4" id="KW-1185">Reference proteome</keyword>
<dbReference type="Proteomes" id="UP001148786">
    <property type="component" value="Unassembled WGS sequence"/>
</dbReference>
<organism evidence="3 4">
    <name type="scientific">Agrocybe chaxingu</name>
    <dbReference type="NCBI Taxonomy" id="84603"/>
    <lineage>
        <taxon>Eukaryota</taxon>
        <taxon>Fungi</taxon>
        <taxon>Dikarya</taxon>
        <taxon>Basidiomycota</taxon>
        <taxon>Agaricomycotina</taxon>
        <taxon>Agaricomycetes</taxon>
        <taxon>Agaricomycetidae</taxon>
        <taxon>Agaricales</taxon>
        <taxon>Agaricineae</taxon>
        <taxon>Strophariaceae</taxon>
        <taxon>Agrocybe</taxon>
    </lineage>
</organism>
<sequence length="198" mass="22367">MTTTRFMRIKAFLFLYKCFVSVTLYDAVCQAVERPTIGIPSLIKKLSYLYRRDLEVLVPMVLWNIYSQRIASATWGISLIFIIRQNFLEEVDEDILIERIDALGPVAFALSCFLPTLATRVYYCTQIMAASLSPAVGVLQILFVLLPGVLGFLAKVKQVYKGLMETPGCAAISELQLREFTDVSTDWQSLQQDCNSTE</sequence>
<evidence type="ECO:0000313" key="4">
    <source>
        <dbReference type="Proteomes" id="UP001148786"/>
    </source>
</evidence>
<evidence type="ECO:0000256" key="2">
    <source>
        <dbReference type="SAM" id="SignalP"/>
    </source>
</evidence>
<keyword evidence="1" id="KW-0472">Membrane</keyword>
<protein>
    <submittedName>
        <fullName evidence="3">Uncharacterized protein</fullName>
    </submittedName>
</protein>
<dbReference type="EMBL" id="JANKHO010001414">
    <property type="protein sequence ID" value="KAJ3501578.1"/>
    <property type="molecule type" value="Genomic_DNA"/>
</dbReference>
<reference evidence="3" key="1">
    <citation type="submission" date="2022-07" db="EMBL/GenBank/DDBJ databases">
        <title>Genome Sequence of Agrocybe chaxingu.</title>
        <authorList>
            <person name="Buettner E."/>
        </authorList>
    </citation>
    <scope>NUCLEOTIDE SEQUENCE</scope>
    <source>
        <strain evidence="3">MP-N11</strain>
    </source>
</reference>
<dbReference type="OrthoDB" id="10558118at2759"/>
<feature type="transmembrane region" description="Helical" evidence="1">
    <location>
        <begin position="103"/>
        <end position="123"/>
    </location>
</feature>
<evidence type="ECO:0000313" key="3">
    <source>
        <dbReference type="EMBL" id="KAJ3501578.1"/>
    </source>
</evidence>
<evidence type="ECO:0000256" key="1">
    <source>
        <dbReference type="SAM" id="Phobius"/>
    </source>
</evidence>
<name>A0A9W8JR39_9AGAR</name>
<keyword evidence="1" id="KW-0812">Transmembrane</keyword>
<dbReference type="AlphaFoldDB" id="A0A9W8JR39"/>
<accession>A0A9W8JR39</accession>
<comment type="caution">
    <text evidence="3">The sequence shown here is derived from an EMBL/GenBank/DDBJ whole genome shotgun (WGS) entry which is preliminary data.</text>
</comment>
<gene>
    <name evidence="3" type="ORF">NLJ89_g9274</name>
</gene>
<feature type="transmembrane region" description="Helical" evidence="1">
    <location>
        <begin position="135"/>
        <end position="154"/>
    </location>
</feature>
<feature type="chain" id="PRO_5040927774" evidence="2">
    <location>
        <begin position="26"/>
        <end position="198"/>
    </location>
</feature>
<feature type="signal peptide" evidence="2">
    <location>
        <begin position="1"/>
        <end position="25"/>
    </location>
</feature>